<dbReference type="EMBL" id="FCOM02000064">
    <property type="protein sequence ID" value="SAL85746.1"/>
    <property type="molecule type" value="Genomic_DNA"/>
</dbReference>
<dbReference type="AlphaFoldDB" id="A0A158KX64"/>
<dbReference type="Pfam" id="PF22483">
    <property type="entry name" value="Mu-transpos_C_2"/>
    <property type="match status" value="1"/>
</dbReference>
<dbReference type="Proteomes" id="UP000055019">
    <property type="component" value="Unassembled WGS sequence"/>
</dbReference>
<proteinExistence type="inferred from homology"/>
<dbReference type="SUPFAM" id="SSF53098">
    <property type="entry name" value="Ribonuclease H-like"/>
    <property type="match status" value="1"/>
</dbReference>
<comment type="caution">
    <text evidence="3">The sequence shown here is derived from an EMBL/GenBank/DDBJ whole genome shotgun (WGS) entry which is preliminary data.</text>
</comment>
<dbReference type="PANTHER" id="PTHR35004:SF8">
    <property type="entry name" value="TRANSPOSASE RV3428C-RELATED"/>
    <property type="match status" value="1"/>
</dbReference>
<feature type="domain" description="Integrase catalytic" evidence="2">
    <location>
        <begin position="138"/>
        <end position="313"/>
    </location>
</feature>
<organism evidence="3 4">
    <name type="scientific">Caballeronia arvi</name>
    <dbReference type="NCBI Taxonomy" id="1777135"/>
    <lineage>
        <taxon>Bacteria</taxon>
        <taxon>Pseudomonadati</taxon>
        <taxon>Pseudomonadota</taxon>
        <taxon>Betaproteobacteria</taxon>
        <taxon>Burkholderiales</taxon>
        <taxon>Burkholderiaceae</taxon>
        <taxon>Caballeronia</taxon>
    </lineage>
</organism>
<evidence type="ECO:0000259" key="2">
    <source>
        <dbReference type="PROSITE" id="PS50994"/>
    </source>
</evidence>
<dbReference type="GO" id="GO:0015074">
    <property type="term" value="P:DNA integration"/>
    <property type="evidence" value="ECO:0007669"/>
    <property type="project" value="InterPro"/>
</dbReference>
<dbReference type="Pfam" id="PF00665">
    <property type="entry name" value="rve"/>
    <property type="match status" value="1"/>
</dbReference>
<dbReference type="Gene3D" id="3.30.420.10">
    <property type="entry name" value="Ribonuclease H-like superfamily/Ribonuclease H"/>
    <property type="match status" value="1"/>
</dbReference>
<sequence length="514" mass="57999">MANRRFELFEYRHILVRMRRGDSDRDIARRRLMGRAKLAAVRQEAQSRGWLDPAQRMPEDAEIANVFNSIPRQVPSSSISTAEPYREQVREWFAAGVQGTTIHAALQRNHGYTGSYDAVKRMLRGLAAERVVKATTILTFAPAEAAQVDFGAGPVLTHESGIPLKTWIFVMTLCWSRHQYAEVVLDQTVETWLACHRRAFEWFGGCPSRVTIDNAKCAIIRHCLHSPEVQRSYAGLAEAYSFRIDPCPPHDPPKKGIVESGVKYVKKSFVPLREFRDLADANRQLREWIMQQAGVRDHGTTHEQPLTRFAIERPLLTRLPDVPPVLAVCSEVKVHTDGHVVYKKALYSVPFKLVGKQLWLKVTDTVVQAFHRHELVATHPRLRKPGDRHTVRDHQPPEAQAWLEHDPQWCLARAKDIGPACHAVILAMFNNTVLVNLRGAQGIVRLREKVGDARLNAACERALAFSSPHYRTIKTILDKGLDNEAAASSTTTAPTDTYLNGGRFGRDLQSLLIH</sequence>
<dbReference type="PANTHER" id="PTHR35004">
    <property type="entry name" value="TRANSPOSASE RV3428C-RELATED"/>
    <property type="match status" value="1"/>
</dbReference>
<comment type="similarity">
    <text evidence="1">Belongs to the transposase IS21/IS408/IS1162 family.</text>
</comment>
<dbReference type="GO" id="GO:0003676">
    <property type="term" value="F:nucleic acid binding"/>
    <property type="evidence" value="ECO:0007669"/>
    <property type="project" value="InterPro"/>
</dbReference>
<dbReference type="InterPro" id="IPR012337">
    <property type="entry name" value="RNaseH-like_sf"/>
</dbReference>
<dbReference type="InterPro" id="IPR054353">
    <property type="entry name" value="IstA-like_C"/>
</dbReference>
<accession>A0A158KX64</accession>
<dbReference type="InterPro" id="IPR001584">
    <property type="entry name" value="Integrase_cat-core"/>
</dbReference>
<dbReference type="PROSITE" id="PS50994">
    <property type="entry name" value="INTEGRASE"/>
    <property type="match status" value="1"/>
</dbReference>
<evidence type="ECO:0000313" key="4">
    <source>
        <dbReference type="Proteomes" id="UP000055019"/>
    </source>
</evidence>
<keyword evidence="4" id="KW-1185">Reference proteome</keyword>
<evidence type="ECO:0000313" key="3">
    <source>
        <dbReference type="EMBL" id="SAL85746.1"/>
    </source>
</evidence>
<protein>
    <submittedName>
        <fullName evidence="3">Integrase catalytic region</fullName>
    </submittedName>
</protein>
<name>A0A158KX64_9BURK</name>
<dbReference type="InterPro" id="IPR036397">
    <property type="entry name" value="RNaseH_sf"/>
</dbReference>
<gene>
    <name evidence="3" type="ORF">AWB74_07420</name>
</gene>
<evidence type="ECO:0000256" key="1">
    <source>
        <dbReference type="ARBA" id="ARBA00009277"/>
    </source>
</evidence>
<dbReference type="NCBIfam" id="NF033546">
    <property type="entry name" value="transpos_IS21"/>
    <property type="match status" value="1"/>
</dbReference>
<reference evidence="3" key="1">
    <citation type="submission" date="2016-01" db="EMBL/GenBank/DDBJ databases">
        <authorList>
            <person name="Peeters C."/>
        </authorList>
    </citation>
    <scope>NUCLEOTIDE SEQUENCE [LARGE SCALE GENOMIC DNA]</scope>
    <source>
        <strain evidence="3">LMG 29317</strain>
    </source>
</reference>